<organism evidence="2 3">
    <name type="scientific">Lupinus albus</name>
    <name type="common">White lupine</name>
    <name type="synonym">Lupinus termis</name>
    <dbReference type="NCBI Taxonomy" id="3870"/>
    <lineage>
        <taxon>Eukaryota</taxon>
        <taxon>Viridiplantae</taxon>
        <taxon>Streptophyta</taxon>
        <taxon>Embryophyta</taxon>
        <taxon>Tracheophyta</taxon>
        <taxon>Spermatophyta</taxon>
        <taxon>Magnoliopsida</taxon>
        <taxon>eudicotyledons</taxon>
        <taxon>Gunneridae</taxon>
        <taxon>Pentapetalae</taxon>
        <taxon>rosids</taxon>
        <taxon>fabids</taxon>
        <taxon>Fabales</taxon>
        <taxon>Fabaceae</taxon>
        <taxon>Papilionoideae</taxon>
        <taxon>50 kb inversion clade</taxon>
        <taxon>genistoids sensu lato</taxon>
        <taxon>core genistoids</taxon>
        <taxon>Genisteae</taxon>
        <taxon>Lupinus</taxon>
    </lineage>
</organism>
<gene>
    <name evidence="2" type="ORF">Lalb_Chr25g0286301</name>
</gene>
<accession>A0A6A4NCM8</accession>
<dbReference type="EMBL" id="WOCE01000025">
    <property type="protein sequence ID" value="KAE9585184.1"/>
    <property type="molecule type" value="Genomic_DNA"/>
</dbReference>
<evidence type="ECO:0000313" key="3">
    <source>
        <dbReference type="Proteomes" id="UP000447434"/>
    </source>
</evidence>
<dbReference type="AlphaFoldDB" id="A0A6A4NCM8"/>
<evidence type="ECO:0000256" key="1">
    <source>
        <dbReference type="SAM" id="Phobius"/>
    </source>
</evidence>
<keyword evidence="1" id="KW-0472">Membrane</keyword>
<comment type="caution">
    <text evidence="2">The sequence shown here is derived from an EMBL/GenBank/DDBJ whole genome shotgun (WGS) entry which is preliminary data.</text>
</comment>
<protein>
    <submittedName>
        <fullName evidence="2">Uncharacterized protein</fullName>
    </submittedName>
</protein>
<sequence length="89" mass="9719">MIMKNKNVHQLYPKFIYITIVTLTFYPRIVVRVAPTKMVSEYIHNPLGVAAHADAVWFGEVGAVSFDEDGVVMEPPGLNDDNGAGVAAT</sequence>
<proteinExistence type="predicted"/>
<evidence type="ECO:0000313" key="2">
    <source>
        <dbReference type="EMBL" id="KAE9585184.1"/>
    </source>
</evidence>
<feature type="transmembrane region" description="Helical" evidence="1">
    <location>
        <begin position="12"/>
        <end position="31"/>
    </location>
</feature>
<name>A0A6A4NCM8_LUPAL</name>
<reference evidence="3" key="1">
    <citation type="journal article" date="2020" name="Nat. Commun.">
        <title>Genome sequence of the cluster root forming white lupin.</title>
        <authorList>
            <person name="Hufnagel B."/>
            <person name="Marques A."/>
            <person name="Soriano A."/>
            <person name="Marques L."/>
            <person name="Divol F."/>
            <person name="Doumas P."/>
            <person name="Sallet E."/>
            <person name="Mancinotti D."/>
            <person name="Carrere S."/>
            <person name="Marande W."/>
            <person name="Arribat S."/>
            <person name="Keller J."/>
            <person name="Huneau C."/>
            <person name="Blein T."/>
            <person name="Aime D."/>
            <person name="Laguerre M."/>
            <person name="Taylor J."/>
            <person name="Schubert V."/>
            <person name="Nelson M."/>
            <person name="Geu-Flores F."/>
            <person name="Crespi M."/>
            <person name="Gallardo-Guerrero K."/>
            <person name="Delaux P.-M."/>
            <person name="Salse J."/>
            <person name="Berges H."/>
            <person name="Guyot R."/>
            <person name="Gouzy J."/>
            <person name="Peret B."/>
        </authorList>
    </citation>
    <scope>NUCLEOTIDE SEQUENCE [LARGE SCALE GENOMIC DNA]</scope>
    <source>
        <strain evidence="3">cv. Amiga</strain>
    </source>
</reference>
<keyword evidence="3" id="KW-1185">Reference proteome</keyword>
<keyword evidence="1" id="KW-1133">Transmembrane helix</keyword>
<keyword evidence="1" id="KW-0812">Transmembrane</keyword>
<dbReference type="Proteomes" id="UP000447434">
    <property type="component" value="Chromosome 25"/>
</dbReference>